<gene>
    <name evidence="1" type="ordered locus">Arcpr_1163</name>
</gene>
<dbReference type="AlphaFoldDB" id="D2RDM4"/>
<dbReference type="KEGG" id="apo:Arcpr_1163"/>
<organism evidence="1 2">
    <name type="scientific">Archaeoglobus profundus (strain DSM 5631 / JCM 9629 / NBRC 100127 / Av18)</name>
    <dbReference type="NCBI Taxonomy" id="572546"/>
    <lineage>
        <taxon>Archaea</taxon>
        <taxon>Methanobacteriati</taxon>
        <taxon>Methanobacteriota</taxon>
        <taxon>Archaeoglobi</taxon>
        <taxon>Archaeoglobales</taxon>
        <taxon>Archaeoglobaceae</taxon>
        <taxon>Archaeoglobus</taxon>
    </lineage>
</organism>
<dbReference type="Proteomes" id="UP000001901">
    <property type="component" value="Chromosome"/>
</dbReference>
<keyword evidence="2" id="KW-1185">Reference proteome</keyword>
<evidence type="ECO:0000313" key="1">
    <source>
        <dbReference type="EMBL" id="ADB58218.1"/>
    </source>
</evidence>
<proteinExistence type="predicted"/>
<reference evidence="1 2" key="1">
    <citation type="journal article" date="2010" name="Stand. Genomic Sci.">
        <title>Complete genome sequence of Archaeoglobus profundus type strain (AV18).</title>
        <authorList>
            <person name="von Jan M."/>
            <person name="Lapidus A."/>
            <person name="Del Rio T.G."/>
            <person name="Copeland A."/>
            <person name="Tice H."/>
            <person name="Cheng J.F."/>
            <person name="Lucas S."/>
            <person name="Chen F."/>
            <person name="Nolan M."/>
            <person name="Goodwin L."/>
            <person name="Han C."/>
            <person name="Pitluck S."/>
            <person name="Liolios K."/>
            <person name="Ivanova N."/>
            <person name="Mavromatis K."/>
            <person name="Ovchinnikova G."/>
            <person name="Chertkov O."/>
            <person name="Pati A."/>
            <person name="Chen A."/>
            <person name="Palaniappan K."/>
            <person name="Land M."/>
            <person name="Hauser L."/>
            <person name="Chang Y.J."/>
            <person name="Jeffries C.D."/>
            <person name="Saunders E."/>
            <person name="Brettin T."/>
            <person name="Detter J.C."/>
            <person name="Chain P."/>
            <person name="Eichinger K."/>
            <person name="Huber H."/>
            <person name="Spring S."/>
            <person name="Rohde M."/>
            <person name="Goker M."/>
            <person name="Wirth R."/>
            <person name="Woyke T."/>
            <person name="Bristow J."/>
            <person name="Eisen J.A."/>
            <person name="Markowitz V."/>
            <person name="Hugenholtz P."/>
            <person name="Kyrpides N.C."/>
            <person name="Klenk H.P."/>
        </authorList>
    </citation>
    <scope>NUCLEOTIDE SEQUENCE [LARGE SCALE GENOMIC DNA]</scope>
    <source>
        <strain evidence="2">DSM 5631 / JCM 9629 / NBRC 100127 / Av18</strain>
    </source>
</reference>
<dbReference type="HOGENOM" id="CLU_2765820_0_0_2"/>
<name>D2RDM4_ARCPA</name>
<evidence type="ECO:0008006" key="3">
    <source>
        <dbReference type="Google" id="ProtNLM"/>
    </source>
</evidence>
<dbReference type="EMBL" id="CP001857">
    <property type="protein sequence ID" value="ADB58218.1"/>
    <property type="molecule type" value="Genomic_DNA"/>
</dbReference>
<protein>
    <recommendedName>
        <fullName evidence="3">AAA domain-containing protein</fullName>
    </recommendedName>
</protein>
<sequence length="69" mass="8242">MIERKVWGRIIRDFLEWDVELIRRSVKYEIPKVQRALTIIGPRRAGKTYFMSLLSSRDFILKSTFSPLI</sequence>
<dbReference type="PaxDb" id="572546-Arcpr_1163"/>
<accession>D2RDM4</accession>
<evidence type="ECO:0000313" key="2">
    <source>
        <dbReference type="Proteomes" id="UP000001901"/>
    </source>
</evidence>